<dbReference type="InterPro" id="IPR022533">
    <property type="entry name" value="Cox20"/>
</dbReference>
<proteinExistence type="inferred from homology"/>
<evidence type="ECO:0000256" key="7">
    <source>
        <dbReference type="ARBA" id="ARBA00023128"/>
    </source>
</evidence>
<keyword evidence="10" id="KW-0175">Coiled coil</keyword>
<name>J3NMF3_GAET3</name>
<evidence type="ECO:0000256" key="10">
    <source>
        <dbReference type="SAM" id="Coils"/>
    </source>
</evidence>
<keyword evidence="7 9" id="KW-0496">Mitochondrion</keyword>
<reference evidence="11" key="2">
    <citation type="submission" date="2010-07" db="EMBL/GenBank/DDBJ databases">
        <authorList>
            <consortium name="The Broad Institute Genome Sequencing Platform"/>
            <consortium name="Broad Institute Genome Sequencing Center for Infectious Disease"/>
            <person name="Ma L.-J."/>
            <person name="Dead R."/>
            <person name="Young S."/>
            <person name="Zeng Q."/>
            <person name="Koehrsen M."/>
            <person name="Alvarado L."/>
            <person name="Berlin A."/>
            <person name="Chapman S.B."/>
            <person name="Chen Z."/>
            <person name="Freedman E."/>
            <person name="Gellesch M."/>
            <person name="Goldberg J."/>
            <person name="Griggs A."/>
            <person name="Gujja S."/>
            <person name="Heilman E.R."/>
            <person name="Heiman D."/>
            <person name="Hepburn T."/>
            <person name="Howarth C."/>
            <person name="Jen D."/>
            <person name="Larson L."/>
            <person name="Mehta T."/>
            <person name="Neiman D."/>
            <person name="Pearson M."/>
            <person name="Roberts A."/>
            <person name="Saif S."/>
            <person name="Shea T."/>
            <person name="Shenoy N."/>
            <person name="Sisk P."/>
            <person name="Stolte C."/>
            <person name="Sykes S."/>
            <person name="Walk T."/>
            <person name="White J."/>
            <person name="Yandava C."/>
            <person name="Haas B."/>
            <person name="Nusbaum C."/>
            <person name="Birren B."/>
        </authorList>
    </citation>
    <scope>NUCLEOTIDE SEQUENCE</scope>
    <source>
        <strain evidence="11">R3-111a-1</strain>
    </source>
</reference>
<dbReference type="VEuPathDB" id="FungiDB:GGTG_02457"/>
<evidence type="ECO:0000256" key="1">
    <source>
        <dbReference type="ARBA" id="ARBA00004273"/>
    </source>
</evidence>
<accession>J3NMF3</accession>
<keyword evidence="8 9" id="KW-0472">Membrane</keyword>
<evidence type="ECO:0000256" key="6">
    <source>
        <dbReference type="ARBA" id="ARBA00022989"/>
    </source>
</evidence>
<dbReference type="PANTHER" id="PTHR31586:SF1">
    <property type="entry name" value="CYTOCHROME C OXIDASE ASSEMBLY PROTEIN COX20, MITOCHONDRIAL"/>
    <property type="match status" value="1"/>
</dbReference>
<reference evidence="12" key="5">
    <citation type="submission" date="2018-04" db="UniProtKB">
        <authorList>
            <consortium name="EnsemblFungi"/>
        </authorList>
    </citation>
    <scope>IDENTIFICATION</scope>
    <source>
        <strain evidence="12">R3-111a-1</strain>
    </source>
</reference>
<evidence type="ECO:0000256" key="8">
    <source>
        <dbReference type="ARBA" id="ARBA00023136"/>
    </source>
</evidence>
<dbReference type="EnsemblFungi" id="EJT82484">
    <property type="protein sequence ID" value="EJT82484"/>
    <property type="gene ID" value="GGTG_02457"/>
</dbReference>
<dbReference type="RefSeq" id="XP_009218493.1">
    <property type="nucleotide sequence ID" value="XM_009220229.1"/>
</dbReference>
<comment type="subcellular location">
    <subcellularLocation>
        <location evidence="1 9">Mitochondrion inner membrane</location>
    </subcellularLocation>
</comment>
<keyword evidence="6" id="KW-1133">Transmembrane helix</keyword>
<keyword evidence="5 9" id="KW-0999">Mitochondrion inner membrane</keyword>
<organism evidence="11">
    <name type="scientific">Gaeumannomyces tritici (strain R3-111a-1)</name>
    <name type="common">Wheat and barley take-all root rot fungus</name>
    <name type="synonym">Gaeumannomyces graminis var. tritici</name>
    <dbReference type="NCBI Taxonomy" id="644352"/>
    <lineage>
        <taxon>Eukaryota</taxon>
        <taxon>Fungi</taxon>
        <taxon>Dikarya</taxon>
        <taxon>Ascomycota</taxon>
        <taxon>Pezizomycotina</taxon>
        <taxon>Sordariomycetes</taxon>
        <taxon>Sordariomycetidae</taxon>
        <taxon>Magnaporthales</taxon>
        <taxon>Magnaporthaceae</taxon>
        <taxon>Gaeumannomyces</taxon>
    </lineage>
</organism>
<dbReference type="AlphaFoldDB" id="J3NMF3"/>
<reference evidence="12" key="4">
    <citation type="journal article" date="2015" name="G3 (Bethesda)">
        <title>Genome sequences of three phytopathogenic species of the Magnaporthaceae family of fungi.</title>
        <authorList>
            <person name="Okagaki L.H."/>
            <person name="Nunes C.C."/>
            <person name="Sailsbery J."/>
            <person name="Clay B."/>
            <person name="Brown D."/>
            <person name="John T."/>
            <person name="Oh Y."/>
            <person name="Young N."/>
            <person name="Fitzgerald M."/>
            <person name="Haas B.J."/>
            <person name="Zeng Q."/>
            <person name="Young S."/>
            <person name="Adiconis X."/>
            <person name="Fan L."/>
            <person name="Levin J.Z."/>
            <person name="Mitchell T.K."/>
            <person name="Okubara P.A."/>
            <person name="Farman M.L."/>
            <person name="Kohn L.M."/>
            <person name="Birren B."/>
            <person name="Ma L.-J."/>
            <person name="Dean R.A."/>
        </authorList>
    </citation>
    <scope>NUCLEOTIDE SEQUENCE</scope>
    <source>
        <strain evidence="12">R3-111a-1</strain>
    </source>
</reference>
<dbReference type="PIRSF" id="PIRSF007871">
    <property type="entry name" value="Cox20"/>
    <property type="match status" value="1"/>
</dbReference>
<feature type="coiled-coil region" evidence="10">
    <location>
        <begin position="127"/>
        <end position="164"/>
    </location>
</feature>
<dbReference type="Proteomes" id="UP000006039">
    <property type="component" value="Unassembled WGS sequence"/>
</dbReference>
<dbReference type="OrthoDB" id="14603at2759"/>
<reference evidence="13" key="1">
    <citation type="submission" date="2010-07" db="EMBL/GenBank/DDBJ databases">
        <title>The genome sequence of Gaeumannomyces graminis var. tritici strain R3-111a-1.</title>
        <authorList>
            <consortium name="The Broad Institute Genome Sequencing Platform"/>
            <person name="Ma L.-J."/>
            <person name="Dead R."/>
            <person name="Young S."/>
            <person name="Zeng Q."/>
            <person name="Koehrsen M."/>
            <person name="Alvarado L."/>
            <person name="Berlin A."/>
            <person name="Chapman S.B."/>
            <person name="Chen Z."/>
            <person name="Freedman E."/>
            <person name="Gellesch M."/>
            <person name="Goldberg J."/>
            <person name="Griggs A."/>
            <person name="Gujja S."/>
            <person name="Heilman E.R."/>
            <person name="Heiman D."/>
            <person name="Hepburn T."/>
            <person name="Howarth C."/>
            <person name="Jen D."/>
            <person name="Larson L."/>
            <person name="Mehta T."/>
            <person name="Neiman D."/>
            <person name="Pearson M."/>
            <person name="Roberts A."/>
            <person name="Saif S."/>
            <person name="Shea T."/>
            <person name="Shenoy N."/>
            <person name="Sisk P."/>
            <person name="Stolte C."/>
            <person name="Sykes S."/>
            <person name="Walk T."/>
            <person name="White J."/>
            <person name="Yandava C."/>
            <person name="Haas B."/>
            <person name="Nusbaum C."/>
            <person name="Birren B."/>
        </authorList>
    </citation>
    <scope>NUCLEOTIDE SEQUENCE [LARGE SCALE GENOMIC DNA]</scope>
    <source>
        <strain evidence="13">R3-111a-1</strain>
    </source>
</reference>
<comment type="function">
    <text evidence="9">Involved in the assembly of the cytochrome c oxidase complex.</text>
</comment>
<dbReference type="HOGENOM" id="CLU_101495_0_1_1"/>
<reference evidence="11" key="3">
    <citation type="submission" date="2010-09" db="EMBL/GenBank/DDBJ databases">
        <title>Annotation of Gaeumannomyces graminis var. tritici R3-111a-1.</title>
        <authorList>
            <consortium name="The Broad Institute Genome Sequencing Platform"/>
            <person name="Ma L.-J."/>
            <person name="Dead R."/>
            <person name="Young S.K."/>
            <person name="Zeng Q."/>
            <person name="Gargeya S."/>
            <person name="Fitzgerald M."/>
            <person name="Haas B."/>
            <person name="Abouelleil A."/>
            <person name="Alvarado L."/>
            <person name="Arachchi H.M."/>
            <person name="Berlin A."/>
            <person name="Brown A."/>
            <person name="Chapman S.B."/>
            <person name="Chen Z."/>
            <person name="Dunbar C."/>
            <person name="Freedman E."/>
            <person name="Gearin G."/>
            <person name="Gellesch M."/>
            <person name="Goldberg J."/>
            <person name="Griggs A."/>
            <person name="Gujja S."/>
            <person name="Heiman D."/>
            <person name="Howarth C."/>
            <person name="Larson L."/>
            <person name="Lui A."/>
            <person name="MacDonald P.J.P."/>
            <person name="Mehta T."/>
            <person name="Montmayeur A."/>
            <person name="Murphy C."/>
            <person name="Neiman D."/>
            <person name="Pearson M."/>
            <person name="Priest M."/>
            <person name="Roberts A."/>
            <person name="Saif S."/>
            <person name="Shea T."/>
            <person name="Shenoy N."/>
            <person name="Sisk P."/>
            <person name="Stolte C."/>
            <person name="Sykes S."/>
            <person name="Yandava C."/>
            <person name="Wortman J."/>
            <person name="Nusbaum C."/>
            <person name="Birren B."/>
        </authorList>
    </citation>
    <scope>NUCLEOTIDE SEQUENCE</scope>
    <source>
        <strain evidence="11">R3-111a-1</strain>
    </source>
</reference>
<evidence type="ECO:0000313" key="11">
    <source>
        <dbReference type="EMBL" id="EJT82484.1"/>
    </source>
</evidence>
<evidence type="ECO:0000313" key="13">
    <source>
        <dbReference type="Proteomes" id="UP000006039"/>
    </source>
</evidence>
<dbReference type="PRINTS" id="PR02049">
    <property type="entry name" value="PROTEINF36A"/>
</dbReference>
<evidence type="ECO:0000256" key="5">
    <source>
        <dbReference type="ARBA" id="ARBA00022792"/>
    </source>
</evidence>
<dbReference type="PANTHER" id="PTHR31586">
    <property type="entry name" value="CYTOCHROME C OXIDASE PROTEIN 20"/>
    <property type="match status" value="1"/>
</dbReference>
<evidence type="ECO:0000313" key="12">
    <source>
        <dbReference type="EnsemblFungi" id="EJT82484"/>
    </source>
</evidence>
<evidence type="ECO:0000256" key="9">
    <source>
        <dbReference type="PIRNR" id="PIRNR007871"/>
    </source>
</evidence>
<dbReference type="GO" id="GO:0005743">
    <property type="term" value="C:mitochondrial inner membrane"/>
    <property type="evidence" value="ECO:0007669"/>
    <property type="project" value="UniProtKB-SubCell"/>
</dbReference>
<evidence type="ECO:0000256" key="4">
    <source>
        <dbReference type="ARBA" id="ARBA00022692"/>
    </source>
</evidence>
<protein>
    <recommendedName>
        <fullName evidence="3 9">Cytochrome c oxidase assembly protein COX20, mitochondrial</fullName>
    </recommendedName>
</protein>
<keyword evidence="13" id="KW-1185">Reference proteome</keyword>
<dbReference type="GO" id="GO:0033617">
    <property type="term" value="P:mitochondrial respiratory chain complex IV assembly"/>
    <property type="evidence" value="ECO:0007669"/>
    <property type="project" value="InterPro"/>
</dbReference>
<dbReference type="GeneID" id="20342915"/>
<keyword evidence="4" id="KW-0812">Transmembrane</keyword>
<evidence type="ECO:0000256" key="2">
    <source>
        <dbReference type="ARBA" id="ARBA00009575"/>
    </source>
</evidence>
<sequence>MSSPDDEKPPAWRAQEFAAAPTEDQLRALRVVEQQQQDLKAKLSGQQRATIGEAVGTIKPEDFLAVHNAPCSRQGLLTGIGGGAGVGALRFVLGAPIPKAANWAAGAFVAFAVGSYEYCQYSRRVEREKLKRAVEVFDRKAAELRKKAEDKKRQDAEAAAAEEASRLASQKRWYKLW</sequence>
<dbReference type="Pfam" id="PF12597">
    <property type="entry name" value="Cox20"/>
    <property type="match status" value="1"/>
</dbReference>
<evidence type="ECO:0000256" key="3">
    <source>
        <dbReference type="ARBA" id="ARBA00017689"/>
    </source>
</evidence>
<dbReference type="eggNOG" id="ENOG502S3BD">
    <property type="taxonomic scope" value="Eukaryota"/>
</dbReference>
<dbReference type="EMBL" id="GL385395">
    <property type="protein sequence ID" value="EJT82484.1"/>
    <property type="molecule type" value="Genomic_DNA"/>
</dbReference>
<comment type="similarity">
    <text evidence="2 9">Belongs to the COX20 family.</text>
</comment>
<gene>
    <name evidence="12" type="primary">20342915</name>
    <name evidence="11" type="ORF">GGTG_02457</name>
</gene>